<evidence type="ECO:0000259" key="1">
    <source>
        <dbReference type="PROSITE" id="PS51145"/>
    </source>
</evidence>
<dbReference type="PROSITE" id="PS51145">
    <property type="entry name" value="ZU5"/>
    <property type="match status" value="1"/>
</dbReference>
<reference evidence="2 3" key="1">
    <citation type="submission" date="2019-04" db="EMBL/GenBank/DDBJ databases">
        <title>Pedobacter sp. RP-3-15 sp. nov., isolated from Arctic soil.</title>
        <authorList>
            <person name="Dahal R.H."/>
            <person name="Kim D.-U."/>
        </authorList>
    </citation>
    <scope>NUCLEOTIDE SEQUENCE [LARGE SCALE GENOMIC DNA]</scope>
    <source>
        <strain evidence="2 3">RP-3-15</strain>
    </source>
</reference>
<evidence type="ECO:0000313" key="2">
    <source>
        <dbReference type="EMBL" id="TKC07491.1"/>
    </source>
</evidence>
<accession>A0A4U1CMA3</accession>
<dbReference type="AlphaFoldDB" id="A0A4U1CMA3"/>
<dbReference type="EMBL" id="SWBQ01000002">
    <property type="protein sequence ID" value="TKC07491.1"/>
    <property type="molecule type" value="Genomic_DNA"/>
</dbReference>
<dbReference type="RefSeq" id="WP_136835820.1">
    <property type="nucleotide sequence ID" value="NZ_SWBQ01000002.1"/>
</dbReference>
<evidence type="ECO:0000313" key="3">
    <source>
        <dbReference type="Proteomes" id="UP000307244"/>
    </source>
</evidence>
<dbReference type="InterPro" id="IPR000906">
    <property type="entry name" value="ZU5_dom"/>
</dbReference>
<dbReference type="Pfam" id="PF00791">
    <property type="entry name" value="ZU5"/>
    <property type="match status" value="1"/>
</dbReference>
<dbReference type="OrthoDB" id="770607at2"/>
<name>A0A4U1CMA3_9SPHI</name>
<organism evidence="2 3">
    <name type="scientific">Pedobacter frigoris</name>
    <dbReference type="NCBI Taxonomy" id="2571272"/>
    <lineage>
        <taxon>Bacteria</taxon>
        <taxon>Pseudomonadati</taxon>
        <taxon>Bacteroidota</taxon>
        <taxon>Sphingobacteriia</taxon>
        <taxon>Sphingobacteriales</taxon>
        <taxon>Sphingobacteriaceae</taxon>
        <taxon>Pedobacter</taxon>
    </lineage>
</organism>
<protein>
    <recommendedName>
        <fullName evidence="1">ZU5 domain-containing protein</fullName>
    </recommendedName>
</protein>
<sequence length="432" mass="48608">MKNISVKKIGIDLQRLILPICLLLMIAGLEGCKKKPDLPKEEPPMETPNHGQVLGEITEQTIGASGGQLATADGNVKLVVPPGALDNDVKISIQEVSNTIGKVGVGRAYRLLPETVKFLKDVELTFGYTDADYSGTRRELLYMAYQTTDGKWHKTNTSVYNTTQNLVSVKTRHFSDWSIYAGAKIVHNIGKDELFARDVAKLEVISVEPPKENNDDDLLYPVVTAVKIKRWSQSGSSEHTSGQLINEGESATYIAPNEITSGGELEIIAYLDMTSVQWDPKRPYPDFVYFLRDRMILLPDEFIYWDRYGSKVFSQTVEKSFIKGKMDIKGLYNSETQHGQTVRIFCATPTQGIHKFAGRDDAYVTHYISGFYSSSIYECEYVEKYEKGSVLITKVEDGYIEGLVSGNLHYTDKPCIAFAYDKMFMKFRIKKT</sequence>
<dbReference type="Gene3D" id="2.60.220.30">
    <property type="match status" value="1"/>
</dbReference>
<feature type="domain" description="ZU5" evidence="1">
    <location>
        <begin position="56"/>
        <end position="183"/>
    </location>
</feature>
<gene>
    <name evidence="2" type="ORF">FA047_09600</name>
</gene>
<proteinExistence type="predicted"/>
<dbReference type="Proteomes" id="UP000307244">
    <property type="component" value="Unassembled WGS sequence"/>
</dbReference>
<comment type="caution">
    <text evidence="2">The sequence shown here is derived from an EMBL/GenBank/DDBJ whole genome shotgun (WGS) entry which is preliminary data.</text>
</comment>
<keyword evidence="3" id="KW-1185">Reference proteome</keyword>